<feature type="transmembrane region" description="Helical" evidence="1">
    <location>
        <begin position="55"/>
        <end position="75"/>
    </location>
</feature>
<feature type="transmembrane region" description="Helical" evidence="1">
    <location>
        <begin position="32"/>
        <end position="49"/>
    </location>
</feature>
<keyword evidence="1" id="KW-0812">Transmembrane</keyword>
<evidence type="ECO:0008006" key="4">
    <source>
        <dbReference type="Google" id="ProtNLM"/>
    </source>
</evidence>
<evidence type="ECO:0000256" key="1">
    <source>
        <dbReference type="SAM" id="Phobius"/>
    </source>
</evidence>
<protein>
    <recommendedName>
        <fullName evidence="4">2TM domain-containing protein</fullName>
    </recommendedName>
</protein>
<keyword evidence="1" id="KW-1133">Transmembrane helix</keyword>
<accession>A0A1F8F4Q6</accession>
<keyword evidence="1" id="KW-0472">Membrane</keyword>
<name>A0A1F8F4Q6_9BACT</name>
<organism evidence="2 3">
    <name type="scientific">Candidatus Yanofskybacteria bacterium RIFCSPHIGHO2_02_FULL_38_22b</name>
    <dbReference type="NCBI Taxonomy" id="1802673"/>
    <lineage>
        <taxon>Bacteria</taxon>
        <taxon>Candidatus Yanofskyibacteriota</taxon>
    </lineage>
</organism>
<proteinExistence type="predicted"/>
<evidence type="ECO:0000313" key="2">
    <source>
        <dbReference type="EMBL" id="OGN07226.1"/>
    </source>
</evidence>
<gene>
    <name evidence="2" type="ORF">A3B86_03255</name>
</gene>
<dbReference type="AlphaFoldDB" id="A0A1F8F4Q6"/>
<comment type="caution">
    <text evidence="2">The sequence shown here is derived from an EMBL/GenBank/DDBJ whole genome shotgun (WGS) entry which is preliminary data.</text>
</comment>
<evidence type="ECO:0000313" key="3">
    <source>
        <dbReference type="Proteomes" id="UP000176834"/>
    </source>
</evidence>
<dbReference type="EMBL" id="MGJN01000008">
    <property type="protein sequence ID" value="OGN07226.1"/>
    <property type="molecule type" value="Genomic_DNA"/>
</dbReference>
<sequence length="87" mass="10497">MENLEQRIQKTEERNSKVEVDKAWEVSWMRRILLTIFTYLAIGIYMWAIDVPRPWINSVVPAVGFMLSTLTMPFFKKVWLKRYSRKD</sequence>
<reference evidence="2 3" key="1">
    <citation type="journal article" date="2016" name="Nat. Commun.">
        <title>Thousands of microbial genomes shed light on interconnected biogeochemical processes in an aquifer system.</title>
        <authorList>
            <person name="Anantharaman K."/>
            <person name="Brown C.T."/>
            <person name="Hug L.A."/>
            <person name="Sharon I."/>
            <person name="Castelle C.J."/>
            <person name="Probst A.J."/>
            <person name="Thomas B.C."/>
            <person name="Singh A."/>
            <person name="Wilkins M.J."/>
            <person name="Karaoz U."/>
            <person name="Brodie E.L."/>
            <person name="Williams K.H."/>
            <person name="Hubbard S.S."/>
            <person name="Banfield J.F."/>
        </authorList>
    </citation>
    <scope>NUCLEOTIDE SEQUENCE [LARGE SCALE GENOMIC DNA]</scope>
</reference>
<dbReference type="Proteomes" id="UP000176834">
    <property type="component" value="Unassembled WGS sequence"/>
</dbReference>